<evidence type="ECO:0000313" key="5">
    <source>
        <dbReference type="EMBL" id="GAA3986835.1"/>
    </source>
</evidence>
<dbReference type="Gene3D" id="1.10.10.60">
    <property type="entry name" value="Homeodomain-like"/>
    <property type="match status" value="1"/>
</dbReference>
<evidence type="ECO:0000256" key="3">
    <source>
        <dbReference type="ARBA" id="ARBA00023163"/>
    </source>
</evidence>
<dbReference type="Pfam" id="PF20240">
    <property type="entry name" value="DUF6597"/>
    <property type="match status" value="1"/>
</dbReference>
<gene>
    <name evidence="5" type="ORF">GCM10022247_01470</name>
</gene>
<evidence type="ECO:0000259" key="4">
    <source>
        <dbReference type="PROSITE" id="PS01124"/>
    </source>
</evidence>
<dbReference type="PROSITE" id="PS01124">
    <property type="entry name" value="HTH_ARAC_FAMILY_2"/>
    <property type="match status" value="1"/>
</dbReference>
<sequence>MGTAKNTVRLGLPDGAGPVLVDMRSSCARRRVGGLDKRDTVRPVCHPGAVDDATTSEHGVLDTGDPSFRLERMPSSLPLVERYWTTSWDVPAGRTASVTLLPHPCVNLVYDRGQVLISGVGRERFTYSYQGTGRVFGIKFRPGGFQPFYGSSVAELTDQVRPLSTLWGSSADDFAASLSVASDPVAVAERFLLERWPARVDPEVFLVERIVHALLRDREVARVGDVTERFGISVRTLQRLFRRYVGVGPKWVLKRYRLHEAAGRLAAGESVGWAELGYCDQSHFIRDFVRVVGVSPSVWCAGAGVVA</sequence>
<evidence type="ECO:0000313" key="6">
    <source>
        <dbReference type="Proteomes" id="UP001501747"/>
    </source>
</evidence>
<dbReference type="InterPro" id="IPR018060">
    <property type="entry name" value="HTH_AraC"/>
</dbReference>
<keyword evidence="1" id="KW-0805">Transcription regulation</keyword>
<dbReference type="InterPro" id="IPR046532">
    <property type="entry name" value="DUF6597"/>
</dbReference>
<keyword evidence="2" id="KW-0238">DNA-binding</keyword>
<dbReference type="EMBL" id="BAABAL010000003">
    <property type="protein sequence ID" value="GAA3986835.1"/>
    <property type="molecule type" value="Genomic_DNA"/>
</dbReference>
<keyword evidence="3" id="KW-0804">Transcription</keyword>
<dbReference type="InterPro" id="IPR050204">
    <property type="entry name" value="AraC_XylS_family_regulators"/>
</dbReference>
<reference evidence="6" key="1">
    <citation type="journal article" date="2019" name="Int. J. Syst. Evol. Microbiol.">
        <title>The Global Catalogue of Microorganisms (GCM) 10K type strain sequencing project: providing services to taxonomists for standard genome sequencing and annotation.</title>
        <authorList>
            <consortium name="The Broad Institute Genomics Platform"/>
            <consortium name="The Broad Institute Genome Sequencing Center for Infectious Disease"/>
            <person name="Wu L."/>
            <person name="Ma J."/>
        </authorList>
    </citation>
    <scope>NUCLEOTIDE SEQUENCE [LARGE SCALE GENOMIC DNA]</scope>
    <source>
        <strain evidence="6">JCM 17342</strain>
    </source>
</reference>
<dbReference type="Proteomes" id="UP001501747">
    <property type="component" value="Unassembled WGS sequence"/>
</dbReference>
<feature type="domain" description="HTH araC/xylS-type" evidence="4">
    <location>
        <begin position="208"/>
        <end position="302"/>
    </location>
</feature>
<evidence type="ECO:0000256" key="1">
    <source>
        <dbReference type="ARBA" id="ARBA00023015"/>
    </source>
</evidence>
<dbReference type="PANTHER" id="PTHR46796">
    <property type="entry name" value="HTH-TYPE TRANSCRIPTIONAL ACTIVATOR RHAS-RELATED"/>
    <property type="match status" value="1"/>
</dbReference>
<keyword evidence="6" id="KW-1185">Reference proteome</keyword>
<comment type="caution">
    <text evidence="5">The sequence shown here is derived from an EMBL/GenBank/DDBJ whole genome shotgun (WGS) entry which is preliminary data.</text>
</comment>
<dbReference type="SMART" id="SM00342">
    <property type="entry name" value="HTH_ARAC"/>
    <property type="match status" value="1"/>
</dbReference>
<proteinExistence type="predicted"/>
<accession>A0ABP7QR80</accession>
<organism evidence="5 6">
    <name type="scientific">Allokutzneria multivorans</name>
    <dbReference type="NCBI Taxonomy" id="1142134"/>
    <lineage>
        <taxon>Bacteria</taxon>
        <taxon>Bacillati</taxon>
        <taxon>Actinomycetota</taxon>
        <taxon>Actinomycetes</taxon>
        <taxon>Pseudonocardiales</taxon>
        <taxon>Pseudonocardiaceae</taxon>
        <taxon>Allokutzneria</taxon>
    </lineage>
</organism>
<dbReference type="Pfam" id="PF12833">
    <property type="entry name" value="HTH_18"/>
    <property type="match status" value="1"/>
</dbReference>
<protein>
    <recommendedName>
        <fullName evidence="4">HTH araC/xylS-type domain-containing protein</fullName>
    </recommendedName>
</protein>
<evidence type="ECO:0000256" key="2">
    <source>
        <dbReference type="ARBA" id="ARBA00023125"/>
    </source>
</evidence>
<name>A0ABP7QR80_9PSEU</name>